<evidence type="ECO:0000313" key="10">
    <source>
        <dbReference type="Proteomes" id="UP000316181"/>
    </source>
</evidence>
<protein>
    <submittedName>
        <fullName evidence="9">Phospholipase D-like protein</fullName>
    </submittedName>
</protein>
<dbReference type="Proteomes" id="UP000316181">
    <property type="component" value="Unassembled WGS sequence"/>
</dbReference>
<evidence type="ECO:0000256" key="1">
    <source>
        <dbReference type="ARBA" id="ARBA00004651"/>
    </source>
</evidence>
<reference evidence="9 10" key="1">
    <citation type="submission" date="2019-06" db="EMBL/GenBank/DDBJ databases">
        <title>Sequencing the genomes of 1000 actinobacteria strains.</title>
        <authorList>
            <person name="Klenk H.-P."/>
        </authorList>
    </citation>
    <scope>NUCLEOTIDE SEQUENCE [LARGE SCALE GENOMIC DNA]</scope>
    <source>
        <strain evidence="9 10">DSM 10596</strain>
    </source>
</reference>
<evidence type="ECO:0000256" key="6">
    <source>
        <dbReference type="SAM" id="MobiDB-lite"/>
    </source>
</evidence>
<evidence type="ECO:0000256" key="3">
    <source>
        <dbReference type="ARBA" id="ARBA00022692"/>
    </source>
</evidence>
<gene>
    <name evidence="9" type="ORF">FB389_1663</name>
</gene>
<sequence length="127" mass="13388">MRQILFLAVAALTVYAAVDAYQSPAYRRAGAPRWLWMTLVIVLPVMGPVLWLVRSRTARPPAPIAPDDDPEFLAFLAERARRQRRQPGTSKAPGAGSSPSSDPAAGDGKDGSSPGASDDGSRGGADD</sequence>
<evidence type="ECO:0000259" key="8">
    <source>
        <dbReference type="Pfam" id="PF13396"/>
    </source>
</evidence>
<feature type="domain" description="Cardiolipin synthase N-terminal" evidence="8">
    <location>
        <begin position="11"/>
        <end position="53"/>
    </location>
</feature>
<proteinExistence type="predicted"/>
<evidence type="ECO:0000256" key="4">
    <source>
        <dbReference type="ARBA" id="ARBA00022989"/>
    </source>
</evidence>
<keyword evidence="10" id="KW-1185">Reference proteome</keyword>
<dbReference type="GO" id="GO:0005886">
    <property type="term" value="C:plasma membrane"/>
    <property type="evidence" value="ECO:0007669"/>
    <property type="project" value="UniProtKB-SubCell"/>
</dbReference>
<evidence type="ECO:0000313" key="9">
    <source>
        <dbReference type="EMBL" id="TQK76960.1"/>
    </source>
</evidence>
<organism evidence="9 10">
    <name type="scientific">Rarobacter incanus</name>
    <dbReference type="NCBI Taxonomy" id="153494"/>
    <lineage>
        <taxon>Bacteria</taxon>
        <taxon>Bacillati</taxon>
        <taxon>Actinomycetota</taxon>
        <taxon>Actinomycetes</taxon>
        <taxon>Micrococcales</taxon>
        <taxon>Rarobacteraceae</taxon>
        <taxon>Rarobacter</taxon>
    </lineage>
</organism>
<evidence type="ECO:0000256" key="2">
    <source>
        <dbReference type="ARBA" id="ARBA00022475"/>
    </source>
</evidence>
<name>A0A542SQS0_9MICO</name>
<dbReference type="EMBL" id="VFNV01000001">
    <property type="protein sequence ID" value="TQK76960.1"/>
    <property type="molecule type" value="Genomic_DNA"/>
</dbReference>
<keyword evidence="3 7" id="KW-0812">Transmembrane</keyword>
<dbReference type="Pfam" id="PF13396">
    <property type="entry name" value="PLDc_N"/>
    <property type="match status" value="1"/>
</dbReference>
<evidence type="ECO:0000256" key="7">
    <source>
        <dbReference type="SAM" id="Phobius"/>
    </source>
</evidence>
<comment type="caution">
    <text evidence="9">The sequence shown here is derived from an EMBL/GenBank/DDBJ whole genome shotgun (WGS) entry which is preliminary data.</text>
</comment>
<dbReference type="AlphaFoldDB" id="A0A542SQS0"/>
<feature type="region of interest" description="Disordered" evidence="6">
    <location>
        <begin position="77"/>
        <end position="127"/>
    </location>
</feature>
<dbReference type="InterPro" id="IPR027379">
    <property type="entry name" value="CLS_N"/>
</dbReference>
<comment type="subcellular location">
    <subcellularLocation>
        <location evidence="1">Cell membrane</location>
        <topology evidence="1">Multi-pass membrane protein</topology>
    </subcellularLocation>
</comment>
<feature type="transmembrane region" description="Helical" evidence="7">
    <location>
        <begin position="35"/>
        <end position="53"/>
    </location>
</feature>
<keyword evidence="2" id="KW-1003">Cell membrane</keyword>
<evidence type="ECO:0000256" key="5">
    <source>
        <dbReference type="ARBA" id="ARBA00023136"/>
    </source>
</evidence>
<dbReference type="OrthoDB" id="3298527at2"/>
<keyword evidence="4 7" id="KW-1133">Transmembrane helix</keyword>
<keyword evidence="5 7" id="KW-0472">Membrane</keyword>
<feature type="compositionally biased region" description="Low complexity" evidence="6">
    <location>
        <begin position="92"/>
        <end position="118"/>
    </location>
</feature>
<accession>A0A542SQS0</accession>